<organism evidence="2 3">
    <name type="scientific">Halobacillus dabanensis</name>
    <dbReference type="NCBI Taxonomy" id="240302"/>
    <lineage>
        <taxon>Bacteria</taxon>
        <taxon>Bacillati</taxon>
        <taxon>Bacillota</taxon>
        <taxon>Bacilli</taxon>
        <taxon>Bacillales</taxon>
        <taxon>Bacillaceae</taxon>
        <taxon>Halobacillus</taxon>
    </lineage>
</organism>
<dbReference type="PROSITE" id="PS51094">
    <property type="entry name" value="PTS_EIIA_TYPE_2"/>
    <property type="match status" value="1"/>
</dbReference>
<dbReference type="PANTHER" id="PTHR47738">
    <property type="entry name" value="PTS SYSTEM FRUCTOSE-LIKE EIIA COMPONENT-RELATED"/>
    <property type="match status" value="1"/>
</dbReference>
<dbReference type="SUPFAM" id="SSF55804">
    <property type="entry name" value="Phoshotransferase/anion transport protein"/>
    <property type="match status" value="1"/>
</dbReference>
<proteinExistence type="predicted"/>
<gene>
    <name evidence="2" type="ORF">SAMN04487936_11198</name>
</gene>
<dbReference type="Proteomes" id="UP000183557">
    <property type="component" value="Unassembled WGS sequence"/>
</dbReference>
<dbReference type="OrthoDB" id="2192665at2"/>
<feature type="domain" description="PTS EIIA type-2" evidence="1">
    <location>
        <begin position="1"/>
        <end position="148"/>
    </location>
</feature>
<dbReference type="InterPro" id="IPR016152">
    <property type="entry name" value="PTrfase/Anion_transptr"/>
</dbReference>
<name>A0A1I3YQ27_HALDA</name>
<dbReference type="Gene3D" id="3.40.930.10">
    <property type="entry name" value="Mannitol-specific EII, Chain A"/>
    <property type="match status" value="1"/>
</dbReference>
<accession>A0A1I3YQ27</accession>
<evidence type="ECO:0000313" key="3">
    <source>
        <dbReference type="Proteomes" id="UP000183557"/>
    </source>
</evidence>
<dbReference type="InterPro" id="IPR002178">
    <property type="entry name" value="PTS_EIIA_type-2_dom"/>
</dbReference>
<dbReference type="AlphaFoldDB" id="A0A1I3YQ27"/>
<protein>
    <submittedName>
        <fullName evidence="2">PTS system, nitrogen regulatory IIA component</fullName>
    </submittedName>
</protein>
<evidence type="ECO:0000259" key="1">
    <source>
        <dbReference type="PROSITE" id="PS51094"/>
    </source>
</evidence>
<dbReference type="RefSeq" id="WP_075037741.1">
    <property type="nucleotide sequence ID" value="NZ_FOSB01000011.1"/>
</dbReference>
<reference evidence="3" key="1">
    <citation type="submission" date="2016-10" db="EMBL/GenBank/DDBJ databases">
        <authorList>
            <person name="Varghese N."/>
            <person name="Submissions S."/>
        </authorList>
    </citation>
    <scope>NUCLEOTIDE SEQUENCE [LARGE SCALE GENOMIC DNA]</scope>
    <source>
        <strain evidence="3">CGMCC 1.3704</strain>
    </source>
</reference>
<dbReference type="EMBL" id="FOSB01000011">
    <property type="protein sequence ID" value="SFK33371.1"/>
    <property type="molecule type" value="Genomic_DNA"/>
</dbReference>
<evidence type="ECO:0000313" key="2">
    <source>
        <dbReference type="EMBL" id="SFK33371.1"/>
    </source>
</evidence>
<dbReference type="Pfam" id="PF00359">
    <property type="entry name" value="PTS_EIIA_2"/>
    <property type="match status" value="1"/>
</dbReference>
<dbReference type="InterPro" id="IPR051541">
    <property type="entry name" value="PTS_SugarTrans_NitroReg"/>
</dbReference>
<keyword evidence="3" id="KW-1185">Reference proteome</keyword>
<sequence>MNDNSLFQIYFDSDLETKEQVYDFISEIACAHASFQQKQDIIHQLNEREKAGSPLIAEHVLLPHIESEHVIESQIILFRLAKPMHWDETIEDIRMIIAILLKKGEEEAIKKKMAGFTRSLADEDYVERLLNVEEIEFHKEIIKIREES</sequence>